<dbReference type="AlphaFoldDB" id="A0A151X6G9"/>
<keyword evidence="2" id="KW-1185">Reference proteome</keyword>
<accession>A0A151X6G9</accession>
<reference evidence="1 2" key="1">
    <citation type="submission" date="2015-09" db="EMBL/GenBank/DDBJ databases">
        <title>Trachymyrmex zeteki WGS genome.</title>
        <authorList>
            <person name="Nygaard S."/>
            <person name="Hu H."/>
            <person name="Boomsma J."/>
            <person name="Zhang G."/>
        </authorList>
    </citation>
    <scope>NUCLEOTIDE SEQUENCE [LARGE SCALE GENOMIC DNA]</scope>
    <source>
        <strain evidence="1">Tzet28-1</strain>
        <tissue evidence="1">Whole body</tissue>
    </source>
</reference>
<dbReference type="Proteomes" id="UP000075809">
    <property type="component" value="Unassembled WGS sequence"/>
</dbReference>
<proteinExistence type="predicted"/>
<name>A0A151X6G9_9HYME</name>
<gene>
    <name evidence="1" type="ORF">ALC60_05111</name>
</gene>
<evidence type="ECO:0000313" key="2">
    <source>
        <dbReference type="Proteomes" id="UP000075809"/>
    </source>
</evidence>
<dbReference type="STRING" id="64791.A0A151X6G9"/>
<sequence>MLSKSIVPTSIGILVLRTEGCQLTGVHLLEIVPDLLRWRQEQGVCVHIEYCIRVVQYDSLTGRNSRCAAQGLNSFFHMATSLPSGKVMGRTRKSKVLLEMSRHSDSFSLKAGIRSCSASIMNCSGLLAKTRADFSMVRASCSLSPHTTTHIVTSLVDGVPGDFFESAKRSLLAGGWSYSLLEKLVVTLSSIMSAVRIRHSKNNLYTDFITSCCVAFYLKPNRIAIWSIHDVGSDLTAFWTPSESRRQSTTLWNTAGSNIASLMLRLASQVMVSAIFTI</sequence>
<organism evidence="1 2">
    <name type="scientific">Mycetomoellerius zeteki</name>
    <dbReference type="NCBI Taxonomy" id="64791"/>
    <lineage>
        <taxon>Eukaryota</taxon>
        <taxon>Metazoa</taxon>
        <taxon>Ecdysozoa</taxon>
        <taxon>Arthropoda</taxon>
        <taxon>Hexapoda</taxon>
        <taxon>Insecta</taxon>
        <taxon>Pterygota</taxon>
        <taxon>Neoptera</taxon>
        <taxon>Endopterygota</taxon>
        <taxon>Hymenoptera</taxon>
        <taxon>Apocrita</taxon>
        <taxon>Aculeata</taxon>
        <taxon>Formicoidea</taxon>
        <taxon>Formicidae</taxon>
        <taxon>Myrmicinae</taxon>
        <taxon>Mycetomoellerius</taxon>
    </lineage>
</organism>
<evidence type="ECO:0000313" key="1">
    <source>
        <dbReference type="EMBL" id="KYQ55995.1"/>
    </source>
</evidence>
<dbReference type="EMBL" id="KQ982481">
    <property type="protein sequence ID" value="KYQ55995.1"/>
    <property type="molecule type" value="Genomic_DNA"/>
</dbReference>
<protein>
    <submittedName>
        <fullName evidence="1">Uncharacterized protein</fullName>
    </submittedName>
</protein>